<dbReference type="PROSITE" id="PS50112">
    <property type="entry name" value="PAS"/>
    <property type="match status" value="2"/>
</dbReference>
<dbReference type="InterPro" id="IPR004358">
    <property type="entry name" value="Sig_transdc_His_kin-like_C"/>
</dbReference>
<feature type="domain" description="PAS" evidence="11">
    <location>
        <begin position="8"/>
        <end position="51"/>
    </location>
</feature>
<evidence type="ECO:0000256" key="3">
    <source>
        <dbReference type="ARBA" id="ARBA00012438"/>
    </source>
</evidence>
<dbReference type="PANTHER" id="PTHR43065:SF10">
    <property type="entry name" value="PEROXIDE STRESS-ACTIVATED HISTIDINE KINASE MAK3"/>
    <property type="match status" value="1"/>
</dbReference>
<reference evidence="12 13" key="1">
    <citation type="submission" date="2019-06" db="EMBL/GenBank/DDBJ databases">
        <title>Sequencing the genomes of 1000 actinobacteria strains.</title>
        <authorList>
            <person name="Klenk H.-P."/>
        </authorList>
    </citation>
    <scope>NUCLEOTIDE SEQUENCE [LARGE SCALE GENOMIC DNA]</scope>
    <source>
        <strain evidence="12 13">DSM 8251</strain>
    </source>
</reference>
<dbReference type="GO" id="GO:0005886">
    <property type="term" value="C:plasma membrane"/>
    <property type="evidence" value="ECO:0007669"/>
    <property type="project" value="UniProtKB-SubCell"/>
</dbReference>
<keyword evidence="4" id="KW-0597">Phosphoprotein</keyword>
<dbReference type="InterPro" id="IPR005467">
    <property type="entry name" value="His_kinase_dom"/>
</dbReference>
<feature type="domain" description="PAS" evidence="11">
    <location>
        <begin position="135"/>
        <end position="180"/>
    </location>
</feature>
<dbReference type="Gene3D" id="1.10.287.130">
    <property type="match status" value="1"/>
</dbReference>
<dbReference type="PROSITE" id="PS50109">
    <property type="entry name" value="HIS_KIN"/>
    <property type="match status" value="1"/>
</dbReference>
<dbReference type="PANTHER" id="PTHR43065">
    <property type="entry name" value="SENSOR HISTIDINE KINASE"/>
    <property type="match status" value="1"/>
</dbReference>
<evidence type="ECO:0000256" key="9">
    <source>
        <dbReference type="ARBA" id="ARBA00023012"/>
    </source>
</evidence>
<keyword evidence="5" id="KW-0808">Transferase</keyword>
<evidence type="ECO:0000259" key="10">
    <source>
        <dbReference type="PROSITE" id="PS50109"/>
    </source>
</evidence>
<dbReference type="NCBIfam" id="TIGR00229">
    <property type="entry name" value="sensory_box"/>
    <property type="match status" value="2"/>
</dbReference>
<dbReference type="InterPro" id="IPR036890">
    <property type="entry name" value="HATPase_C_sf"/>
</dbReference>
<dbReference type="Gene3D" id="3.30.565.10">
    <property type="entry name" value="Histidine kinase-like ATPase, C-terminal domain"/>
    <property type="match status" value="1"/>
</dbReference>
<dbReference type="InterPro" id="IPR000014">
    <property type="entry name" value="PAS"/>
</dbReference>
<dbReference type="Pfam" id="PF02518">
    <property type="entry name" value="HATPase_c"/>
    <property type="match status" value="1"/>
</dbReference>
<dbReference type="EMBL" id="VFOR01000002">
    <property type="protein sequence ID" value="TQL58020.1"/>
    <property type="molecule type" value="Genomic_DNA"/>
</dbReference>
<evidence type="ECO:0000256" key="1">
    <source>
        <dbReference type="ARBA" id="ARBA00000085"/>
    </source>
</evidence>
<evidence type="ECO:0000256" key="8">
    <source>
        <dbReference type="ARBA" id="ARBA00022840"/>
    </source>
</evidence>
<dbReference type="SMART" id="SM00091">
    <property type="entry name" value="PAS"/>
    <property type="match status" value="2"/>
</dbReference>
<evidence type="ECO:0000256" key="6">
    <source>
        <dbReference type="ARBA" id="ARBA00022741"/>
    </source>
</evidence>
<dbReference type="Pfam" id="PF13426">
    <property type="entry name" value="PAS_9"/>
    <property type="match status" value="1"/>
</dbReference>
<feature type="domain" description="Histidine kinase" evidence="10">
    <location>
        <begin position="277"/>
        <end position="490"/>
    </location>
</feature>
<keyword evidence="8" id="KW-0067">ATP-binding</keyword>
<evidence type="ECO:0000256" key="5">
    <source>
        <dbReference type="ARBA" id="ARBA00022679"/>
    </source>
</evidence>
<dbReference type="CDD" id="cd00130">
    <property type="entry name" value="PAS"/>
    <property type="match status" value="1"/>
</dbReference>
<evidence type="ECO:0000256" key="2">
    <source>
        <dbReference type="ARBA" id="ARBA00004236"/>
    </source>
</evidence>
<dbReference type="InterPro" id="IPR003594">
    <property type="entry name" value="HATPase_dom"/>
</dbReference>
<dbReference type="GO" id="GO:0005524">
    <property type="term" value="F:ATP binding"/>
    <property type="evidence" value="ECO:0007669"/>
    <property type="project" value="UniProtKB-KW"/>
</dbReference>
<dbReference type="InterPro" id="IPR036097">
    <property type="entry name" value="HisK_dim/P_sf"/>
</dbReference>
<keyword evidence="9" id="KW-0902">Two-component regulatory system</keyword>
<organism evidence="12 13">
    <name type="scientific">Propioniferax innocua</name>
    <dbReference type="NCBI Taxonomy" id="1753"/>
    <lineage>
        <taxon>Bacteria</taxon>
        <taxon>Bacillati</taxon>
        <taxon>Actinomycetota</taxon>
        <taxon>Actinomycetes</taxon>
        <taxon>Propionibacteriales</taxon>
        <taxon>Propionibacteriaceae</taxon>
        <taxon>Propioniferax</taxon>
    </lineage>
</organism>
<comment type="caution">
    <text evidence="12">The sequence shown here is derived from an EMBL/GenBank/DDBJ whole genome shotgun (WGS) entry which is preliminary data.</text>
</comment>
<dbReference type="InterPro" id="IPR035965">
    <property type="entry name" value="PAS-like_dom_sf"/>
</dbReference>
<evidence type="ECO:0000259" key="11">
    <source>
        <dbReference type="PROSITE" id="PS50112"/>
    </source>
</evidence>
<dbReference type="GO" id="GO:0000155">
    <property type="term" value="F:phosphorelay sensor kinase activity"/>
    <property type="evidence" value="ECO:0007669"/>
    <property type="project" value="InterPro"/>
</dbReference>
<comment type="catalytic activity">
    <reaction evidence="1">
        <text>ATP + protein L-histidine = ADP + protein N-phospho-L-histidine.</text>
        <dbReference type="EC" id="2.7.13.3"/>
    </reaction>
</comment>
<evidence type="ECO:0000313" key="12">
    <source>
        <dbReference type="EMBL" id="TQL58020.1"/>
    </source>
</evidence>
<dbReference type="Gene3D" id="3.30.450.20">
    <property type="entry name" value="PAS domain"/>
    <property type="match status" value="2"/>
</dbReference>
<dbReference type="Proteomes" id="UP000316196">
    <property type="component" value="Unassembled WGS sequence"/>
</dbReference>
<dbReference type="InterPro" id="IPR013767">
    <property type="entry name" value="PAS_fold"/>
</dbReference>
<dbReference type="InterPro" id="IPR003661">
    <property type="entry name" value="HisK_dim/P_dom"/>
</dbReference>
<dbReference type="SMART" id="SM00387">
    <property type="entry name" value="HATPase_c"/>
    <property type="match status" value="1"/>
</dbReference>
<dbReference type="OrthoDB" id="5241402at2"/>
<protein>
    <recommendedName>
        <fullName evidence="3">histidine kinase</fullName>
        <ecNumber evidence="3">2.7.13.3</ecNumber>
    </recommendedName>
</protein>
<keyword evidence="6" id="KW-0547">Nucleotide-binding</keyword>
<accession>A0A542ZCP6</accession>
<evidence type="ECO:0000256" key="7">
    <source>
        <dbReference type="ARBA" id="ARBA00022777"/>
    </source>
</evidence>
<dbReference type="SUPFAM" id="SSF55785">
    <property type="entry name" value="PYP-like sensor domain (PAS domain)"/>
    <property type="match status" value="2"/>
</dbReference>
<keyword evidence="7" id="KW-0418">Kinase</keyword>
<dbReference type="SUPFAM" id="SSF55874">
    <property type="entry name" value="ATPase domain of HSP90 chaperone/DNA topoisomerase II/histidine kinase"/>
    <property type="match status" value="1"/>
</dbReference>
<gene>
    <name evidence="12" type="ORF">FB460_1871</name>
</gene>
<sequence length="497" mass="54790">MNGEIFPSGPDFRAMVQGLDSGILIHEAASKNILWANEAACRMFGFRLEELRPLKAHHMSSPDQRYRRDVGVAWLQEAVVRGESRRRWKYRAKNGEVFLTDAVAKRLDFRDGPVVMVVFRGVTPEDDLRAELDRAEGYLQRLMVSASAGIALLDEENRVQDISDFAARLLGTTAEEAAGQRLDALATPSLPLDGEVVSGHLSHPGDPVEITFEVDAEDGTRWLSVDIEVVRHDGIQSRLAAFRDVTEREELARHNEYQQARLQYMSRYNAMGDMAMTIAHELGQPLAAARNSLMGLQARHASGNLSTEDFEYGLDLAARQLTRSAQIVSSVKRYVQRIETSMAVEDLDDVVADALYFAQLRAREKGIELQADLSEEPLPVKVDQILIGQVVINLCFNAVDEVSEAIAEGLTPPPVVELTCFREGDWACFSVADRGRGLAEPTDQAFSTKQDGAGIGLIICERIIERHGGELVFTSGEPGTIATGRLPLVESVGSSEE</sequence>
<dbReference type="PRINTS" id="PR00344">
    <property type="entry name" value="BCTRLSENSOR"/>
</dbReference>
<dbReference type="AlphaFoldDB" id="A0A542ZCP6"/>
<evidence type="ECO:0000256" key="4">
    <source>
        <dbReference type="ARBA" id="ARBA00022553"/>
    </source>
</evidence>
<evidence type="ECO:0000313" key="13">
    <source>
        <dbReference type="Proteomes" id="UP000316196"/>
    </source>
</evidence>
<proteinExistence type="predicted"/>
<dbReference type="SUPFAM" id="SSF47384">
    <property type="entry name" value="Homodimeric domain of signal transducing histidine kinase"/>
    <property type="match status" value="1"/>
</dbReference>
<dbReference type="Pfam" id="PF00989">
    <property type="entry name" value="PAS"/>
    <property type="match status" value="1"/>
</dbReference>
<dbReference type="EC" id="2.7.13.3" evidence="3"/>
<comment type="subcellular location">
    <subcellularLocation>
        <location evidence="2">Cell membrane</location>
    </subcellularLocation>
</comment>
<dbReference type="RefSeq" id="WP_142093854.1">
    <property type="nucleotide sequence ID" value="NZ_BAAAMD010000004.1"/>
</dbReference>
<dbReference type="CDD" id="cd00082">
    <property type="entry name" value="HisKA"/>
    <property type="match status" value="1"/>
</dbReference>
<dbReference type="GO" id="GO:0006355">
    <property type="term" value="P:regulation of DNA-templated transcription"/>
    <property type="evidence" value="ECO:0007669"/>
    <property type="project" value="InterPro"/>
</dbReference>
<keyword evidence="13" id="KW-1185">Reference proteome</keyword>
<name>A0A542ZCP6_9ACTN</name>